<dbReference type="Pfam" id="PF07557">
    <property type="entry name" value="Shugoshin_C"/>
    <property type="match status" value="1"/>
</dbReference>
<proteinExistence type="inferred from homology"/>
<evidence type="ECO:0000256" key="4">
    <source>
        <dbReference type="SAM" id="MobiDB-lite"/>
    </source>
</evidence>
<evidence type="ECO:0000313" key="6">
    <source>
        <dbReference type="EMBL" id="RXW23661.1"/>
    </source>
</evidence>
<gene>
    <name evidence="6" type="ORF">EST38_g2215</name>
</gene>
<dbReference type="GO" id="GO:0045132">
    <property type="term" value="P:meiotic chromosome segregation"/>
    <property type="evidence" value="ECO:0007669"/>
    <property type="project" value="InterPro"/>
</dbReference>
<keyword evidence="3" id="KW-0175">Coiled coil</keyword>
<feature type="compositionally biased region" description="Acidic residues" evidence="4">
    <location>
        <begin position="519"/>
        <end position="535"/>
    </location>
</feature>
<sequence>MSRRESRASLGAKQTDALYEFEAFKKKFLLANKHITKLNSTLSVRIEELNAQIHALNVENLRLRTAEIQLASELKREKEKSRKIMADAEAATMTLTRHLNHLRISLDIPRNPSTPPTPPSPKARRRPPPPDPTVEPMSPQGMRVARPPNVPGIFEEEEPCATSDEAGDHMKPPTPPKRKSKSKPRPSGSNLPLPTARSSTPTEPLPRQPSDVVHVDLSVAVASSNVHKRKTIRRQSGLLMVNPQATPRPASPAFGSPVRLQAGRAELQDEIAAANGEIDVDEEDPILERRNSRRKEKAKEQVPVVSTPMPAPALPPKDRKRRREDDDSHIVTVEAITTKLQDVTNGRAALQPIDNTVHDQYDDLVAQGKQLLAAPRQDSLTPSPVISATSEPDSAADTGGRERRARKGVNYAEPKLNTKMRRPDSEPKKKRSSAAAVMTMATASRHRDDPVNHDLDPHSGAEQQQGSSRLRSEVEPPSQSSSRRRSASPQPSGPPSMPDTPAVSMLPKKKSRPQMYHIDDDDEDESDGGDADEEWAPQGSRKVWSNVNVEGRKKTSSSSRRGAGKGDAEARRHSMAV</sequence>
<dbReference type="EMBL" id="SDEE01000036">
    <property type="protein sequence ID" value="RXW23661.1"/>
    <property type="molecule type" value="Genomic_DNA"/>
</dbReference>
<feature type="domain" description="Shugoshin C-terminal" evidence="5">
    <location>
        <begin position="400"/>
        <end position="422"/>
    </location>
</feature>
<dbReference type="GO" id="GO:0000775">
    <property type="term" value="C:chromosome, centromeric region"/>
    <property type="evidence" value="ECO:0007669"/>
    <property type="project" value="InterPro"/>
</dbReference>
<accession>A0A4Q2DV99</accession>
<comment type="similarity">
    <text evidence="1">Belongs to the shugoshin family.</text>
</comment>
<evidence type="ECO:0000256" key="2">
    <source>
        <dbReference type="ARBA" id="ARBA00022829"/>
    </source>
</evidence>
<evidence type="ECO:0000313" key="7">
    <source>
        <dbReference type="Proteomes" id="UP000290288"/>
    </source>
</evidence>
<dbReference type="Proteomes" id="UP000290288">
    <property type="component" value="Unassembled WGS sequence"/>
</dbReference>
<feature type="compositionally biased region" description="Polar residues" evidence="4">
    <location>
        <begin position="188"/>
        <end position="202"/>
    </location>
</feature>
<comment type="caution">
    <text evidence="6">The sequence shown here is derived from an EMBL/GenBank/DDBJ whole genome shotgun (WGS) entry which is preliminary data.</text>
</comment>
<name>A0A4Q2DV99_9AGAR</name>
<dbReference type="OrthoDB" id="5394106at2759"/>
<feature type="region of interest" description="Disordered" evidence="4">
    <location>
        <begin position="103"/>
        <end position="211"/>
    </location>
</feature>
<feature type="compositionally biased region" description="Polar residues" evidence="4">
    <location>
        <begin position="378"/>
        <end position="392"/>
    </location>
</feature>
<dbReference type="InterPro" id="IPR011515">
    <property type="entry name" value="Shugoshin_C"/>
</dbReference>
<evidence type="ECO:0000256" key="1">
    <source>
        <dbReference type="ARBA" id="ARBA00010845"/>
    </source>
</evidence>
<feature type="region of interest" description="Disordered" evidence="4">
    <location>
        <begin position="373"/>
        <end position="577"/>
    </location>
</feature>
<evidence type="ECO:0000256" key="3">
    <source>
        <dbReference type="SAM" id="Coils"/>
    </source>
</evidence>
<evidence type="ECO:0000259" key="5">
    <source>
        <dbReference type="Pfam" id="PF07557"/>
    </source>
</evidence>
<keyword evidence="2" id="KW-0159">Chromosome partition</keyword>
<feature type="compositionally biased region" description="Basic and acidic residues" evidence="4">
    <location>
        <begin position="445"/>
        <end position="459"/>
    </location>
</feature>
<feature type="compositionally biased region" description="Basic and acidic residues" evidence="4">
    <location>
        <begin position="564"/>
        <end position="577"/>
    </location>
</feature>
<dbReference type="AlphaFoldDB" id="A0A4Q2DV99"/>
<feature type="compositionally biased region" description="Low complexity" evidence="4">
    <location>
        <begin position="433"/>
        <end position="443"/>
    </location>
</feature>
<reference evidence="6 7" key="1">
    <citation type="submission" date="2019-01" db="EMBL/GenBank/DDBJ databases">
        <title>Draft genome sequence of Psathyrella aberdarensis IHI B618.</title>
        <authorList>
            <person name="Buettner E."/>
            <person name="Kellner H."/>
        </authorList>
    </citation>
    <scope>NUCLEOTIDE SEQUENCE [LARGE SCALE GENOMIC DNA]</scope>
    <source>
        <strain evidence="6 7">IHI B618</strain>
    </source>
</reference>
<protein>
    <recommendedName>
        <fullName evidence="5">Shugoshin C-terminal domain-containing protein</fullName>
    </recommendedName>
</protein>
<feature type="region of interest" description="Disordered" evidence="4">
    <location>
        <begin position="225"/>
        <end position="256"/>
    </location>
</feature>
<dbReference type="GO" id="GO:0005634">
    <property type="term" value="C:nucleus"/>
    <property type="evidence" value="ECO:0007669"/>
    <property type="project" value="InterPro"/>
</dbReference>
<dbReference type="STRING" id="2316362.A0A4Q2DV99"/>
<keyword evidence="7" id="KW-1185">Reference proteome</keyword>
<organism evidence="6 7">
    <name type="scientific">Candolleomyces aberdarensis</name>
    <dbReference type="NCBI Taxonomy" id="2316362"/>
    <lineage>
        <taxon>Eukaryota</taxon>
        <taxon>Fungi</taxon>
        <taxon>Dikarya</taxon>
        <taxon>Basidiomycota</taxon>
        <taxon>Agaricomycotina</taxon>
        <taxon>Agaricomycetes</taxon>
        <taxon>Agaricomycetidae</taxon>
        <taxon>Agaricales</taxon>
        <taxon>Agaricineae</taxon>
        <taxon>Psathyrellaceae</taxon>
        <taxon>Candolleomyces</taxon>
    </lineage>
</organism>
<feature type="coiled-coil region" evidence="3">
    <location>
        <begin position="39"/>
        <end position="91"/>
    </location>
</feature>
<feature type="region of interest" description="Disordered" evidence="4">
    <location>
        <begin position="273"/>
        <end position="329"/>
    </location>
</feature>
<feature type="compositionally biased region" description="Pro residues" evidence="4">
    <location>
        <begin position="112"/>
        <end position="121"/>
    </location>
</feature>